<dbReference type="EMBL" id="QCYY01002219">
    <property type="protein sequence ID" value="ROT71974.1"/>
    <property type="molecule type" value="Genomic_DNA"/>
</dbReference>
<dbReference type="AlphaFoldDB" id="A0A3R7QMA0"/>
<dbReference type="Proteomes" id="UP000283509">
    <property type="component" value="Unassembled WGS sequence"/>
</dbReference>
<protein>
    <submittedName>
        <fullName evidence="2">Uncharacterized protein</fullName>
    </submittedName>
</protein>
<feature type="region of interest" description="Disordered" evidence="1">
    <location>
        <begin position="224"/>
        <end position="297"/>
    </location>
</feature>
<organism evidence="2 3">
    <name type="scientific">Penaeus vannamei</name>
    <name type="common">Whiteleg shrimp</name>
    <name type="synonym">Litopenaeus vannamei</name>
    <dbReference type="NCBI Taxonomy" id="6689"/>
    <lineage>
        <taxon>Eukaryota</taxon>
        <taxon>Metazoa</taxon>
        <taxon>Ecdysozoa</taxon>
        <taxon>Arthropoda</taxon>
        <taxon>Crustacea</taxon>
        <taxon>Multicrustacea</taxon>
        <taxon>Malacostraca</taxon>
        <taxon>Eumalacostraca</taxon>
        <taxon>Eucarida</taxon>
        <taxon>Decapoda</taxon>
        <taxon>Dendrobranchiata</taxon>
        <taxon>Penaeoidea</taxon>
        <taxon>Penaeidae</taxon>
        <taxon>Penaeus</taxon>
    </lineage>
</organism>
<accession>A0A3R7QMA0</accession>
<evidence type="ECO:0000313" key="3">
    <source>
        <dbReference type="Proteomes" id="UP000283509"/>
    </source>
</evidence>
<reference evidence="2 3" key="1">
    <citation type="submission" date="2018-04" db="EMBL/GenBank/DDBJ databases">
        <authorList>
            <person name="Zhang X."/>
            <person name="Yuan J."/>
            <person name="Li F."/>
            <person name="Xiang J."/>
        </authorList>
    </citation>
    <scope>NUCLEOTIDE SEQUENCE [LARGE SCALE GENOMIC DNA]</scope>
    <source>
        <tissue evidence="2">Muscle</tissue>
    </source>
</reference>
<gene>
    <name evidence="2" type="ORF">C7M84_009654</name>
</gene>
<comment type="caution">
    <text evidence="2">The sequence shown here is derived from an EMBL/GenBank/DDBJ whole genome shotgun (WGS) entry which is preliminary data.</text>
</comment>
<feature type="region of interest" description="Disordered" evidence="1">
    <location>
        <begin position="121"/>
        <end position="160"/>
    </location>
</feature>
<keyword evidence="3" id="KW-1185">Reference proteome</keyword>
<evidence type="ECO:0000313" key="2">
    <source>
        <dbReference type="EMBL" id="ROT71974.1"/>
    </source>
</evidence>
<feature type="compositionally biased region" description="Pro residues" evidence="1">
    <location>
        <begin position="67"/>
        <end position="77"/>
    </location>
</feature>
<evidence type="ECO:0000256" key="1">
    <source>
        <dbReference type="SAM" id="MobiDB-lite"/>
    </source>
</evidence>
<proteinExistence type="predicted"/>
<sequence>MGSEPHFRALFLVVNTLPAFQRRPGPHGAVIAFGRHVFGSVTTTTIATTHAPAHPMDSDAHLHRRPPPLLSLPPFTSPPSHYLPSPPLLSPFKPTLQDAIRMTADLPGRKQVLSPECWKTASRRRTGPGGGRARPSTTARRHTRLSLDPRASEAAGDTTRQRIFSGRRSFGRLAPSLAPVADHRRLVLRPPLAALAQCLPSRTALPPFPARAALLAPALPHFKTLGSRSARPPPPHPRQGFPSANRGLGRTCCPTRTEPQSEPHQLPPRTPPPPPFSPNHSHSGKQKTERFTPPQGLRTNVATAQIDTGAAATSGFDGLLDGVGTRGKARRKAREVPVDGVHGNDQESVGARRQASVMAGGGFPSQRIPNRWLASLAPGHEAADVSKRTGLLHVARKPLVLVTPSPASPLSSITEHCNPIRGARRSLVGPFAGRWISQGPCGFFRSTGLAAHHKRARSHSGFHGHTTLFIITSHKTADFGSLSALARKTLVSPPSDTSGEGGYRACNLA</sequence>
<feature type="compositionally biased region" description="Pro residues" evidence="1">
    <location>
        <begin position="265"/>
        <end position="277"/>
    </location>
</feature>
<reference evidence="2 3" key="2">
    <citation type="submission" date="2019-01" db="EMBL/GenBank/DDBJ databases">
        <title>The decoding of complex shrimp genome reveals the adaptation for benthos swimmer, frequently molting mechanism and breeding impact on genome.</title>
        <authorList>
            <person name="Sun Y."/>
            <person name="Gao Y."/>
            <person name="Yu Y."/>
        </authorList>
    </citation>
    <scope>NUCLEOTIDE SEQUENCE [LARGE SCALE GENOMIC DNA]</scope>
    <source>
        <tissue evidence="2">Muscle</tissue>
    </source>
</reference>
<name>A0A3R7QMA0_PENVA</name>
<feature type="region of interest" description="Disordered" evidence="1">
    <location>
        <begin position="51"/>
        <end position="77"/>
    </location>
</feature>